<dbReference type="Gene3D" id="3.40.50.2000">
    <property type="entry name" value="Glycogen Phosphorylase B"/>
    <property type="match status" value="2"/>
</dbReference>
<dbReference type="InterPro" id="IPR003331">
    <property type="entry name" value="UDP_GlcNAc_Epimerase_2_dom"/>
</dbReference>
<evidence type="ECO:0000313" key="3">
    <source>
        <dbReference type="EMBL" id="BDW92421.1"/>
    </source>
</evidence>
<dbReference type="PANTHER" id="PTHR43174:SF1">
    <property type="entry name" value="UDP-N-ACETYLGLUCOSAMINE 2-EPIMERASE"/>
    <property type="match status" value="1"/>
</dbReference>
<sequence length="360" mass="40227">MIKIVTIIGARPQFIKAATVSRAVAENNGVKETIVHTGQHFDANMSDIFFEEMGIPKPDYHLGIGGGGHGLQTGQMLIKIEEVLLKEKPDWVLVYGDTNSTLAGALAAVKLHIPIAHVEAGLRSFNRRMPEEINRILTDDVSDILFTPTETAVKNLNQEGIQKEKICKVGDVMFDAALFYGQIAESKSKVLSQYGLNIKNFILCTIHRAENTDNPERLKDIFNNLELVATKHTLVLPLHPRTKGALEKIGFDREASNIKFIDPVGYIDMVMLEKQSKLIITDSGGVQKEAYFHKVGCLTLRDETEWVELVQNGYNVLIKDFNKLVDEVDTALGKNQFEKETFLYGNGDSAKLIVDFLRQK</sequence>
<dbReference type="GO" id="GO:0016853">
    <property type="term" value="F:isomerase activity"/>
    <property type="evidence" value="ECO:0007669"/>
    <property type="project" value="UniProtKB-KW"/>
</dbReference>
<evidence type="ECO:0000313" key="4">
    <source>
        <dbReference type="Proteomes" id="UP001330184"/>
    </source>
</evidence>
<proteinExistence type="inferred from homology"/>
<dbReference type="InterPro" id="IPR029767">
    <property type="entry name" value="WecB-like"/>
</dbReference>
<dbReference type="PANTHER" id="PTHR43174">
    <property type="entry name" value="UDP-N-ACETYLGLUCOSAMINE 2-EPIMERASE"/>
    <property type="match status" value="1"/>
</dbReference>
<keyword evidence="1" id="KW-0413">Isomerase</keyword>
<evidence type="ECO:0000256" key="1">
    <source>
        <dbReference type="RuleBase" id="RU003513"/>
    </source>
</evidence>
<dbReference type="AlphaFoldDB" id="A0AA48KQS3"/>
<dbReference type="NCBIfam" id="TIGR00236">
    <property type="entry name" value="wecB"/>
    <property type="match status" value="1"/>
</dbReference>
<dbReference type="Proteomes" id="UP001330184">
    <property type="component" value="Chromosome"/>
</dbReference>
<dbReference type="EMBL" id="AP027268">
    <property type="protein sequence ID" value="BDW92421.1"/>
    <property type="molecule type" value="Genomic_DNA"/>
</dbReference>
<dbReference type="SUPFAM" id="SSF53756">
    <property type="entry name" value="UDP-Glycosyltransferase/glycogen phosphorylase"/>
    <property type="match status" value="1"/>
</dbReference>
<keyword evidence="4" id="KW-1185">Reference proteome</keyword>
<dbReference type="RefSeq" id="WP_224835945.1">
    <property type="nucleotide sequence ID" value="NZ_AP027268.1"/>
</dbReference>
<organism evidence="3 4">
    <name type="scientific">Flagellimonas marinaquae</name>
    <dbReference type="NCBI Taxonomy" id="254955"/>
    <lineage>
        <taxon>Bacteria</taxon>
        <taxon>Pseudomonadati</taxon>
        <taxon>Bacteroidota</taxon>
        <taxon>Flavobacteriia</taxon>
        <taxon>Flavobacteriales</taxon>
        <taxon>Flavobacteriaceae</taxon>
        <taxon>Flagellimonas</taxon>
    </lineage>
</organism>
<accession>A0AA48KQS3</accession>
<comment type="similarity">
    <text evidence="1">Belongs to the UDP-N-acetylglucosamine 2-epimerase family.</text>
</comment>
<evidence type="ECO:0000259" key="2">
    <source>
        <dbReference type="Pfam" id="PF02350"/>
    </source>
</evidence>
<reference evidence="3 4" key="1">
    <citation type="submission" date="2023-01" db="EMBL/GenBank/DDBJ databases">
        <title>Complete genome sequence of Muricauda aquimarina strain IFOP_LL357.</title>
        <authorList>
            <person name="Gajardo G."/>
            <person name="Ueki S."/>
            <person name="Maruyama F."/>
        </authorList>
    </citation>
    <scope>NUCLEOTIDE SEQUENCE [LARGE SCALE GENOMIC DNA]</scope>
    <source>
        <strain evidence="3 4">IFOP_LL357</strain>
    </source>
</reference>
<protein>
    <submittedName>
        <fullName evidence="3">UDP-2,3-diacetamido-2,3-dideoxy-D-glucuronate 2-epimerase</fullName>
    </submittedName>
</protein>
<name>A0AA48KQS3_9FLAO</name>
<dbReference type="CDD" id="cd03786">
    <property type="entry name" value="GTB_UDP-GlcNAc_2-Epimerase"/>
    <property type="match status" value="1"/>
</dbReference>
<dbReference type="Pfam" id="PF02350">
    <property type="entry name" value="Epimerase_2"/>
    <property type="match status" value="1"/>
</dbReference>
<gene>
    <name evidence="3" type="primary">wbpI</name>
    <name evidence="3" type="ORF">MACH07_12530</name>
</gene>
<feature type="domain" description="UDP-N-acetylglucosamine 2-epimerase" evidence="2">
    <location>
        <begin position="23"/>
        <end position="357"/>
    </location>
</feature>